<organism evidence="2 3">
    <name type="scientific">Sphingomonas gellani</name>
    <dbReference type="NCBI Taxonomy" id="1166340"/>
    <lineage>
        <taxon>Bacteria</taxon>
        <taxon>Pseudomonadati</taxon>
        <taxon>Pseudomonadota</taxon>
        <taxon>Alphaproteobacteria</taxon>
        <taxon>Sphingomonadales</taxon>
        <taxon>Sphingomonadaceae</taxon>
        <taxon>Sphingomonas</taxon>
    </lineage>
</organism>
<evidence type="ECO:0000313" key="3">
    <source>
        <dbReference type="Proteomes" id="UP000199206"/>
    </source>
</evidence>
<dbReference type="STRING" id="1166340.SAMN05192583_3151"/>
<name>A0A1H8HZM3_9SPHN</name>
<keyword evidence="1" id="KW-0472">Membrane</keyword>
<feature type="transmembrane region" description="Helical" evidence="1">
    <location>
        <begin position="20"/>
        <end position="37"/>
    </location>
</feature>
<dbReference type="AlphaFoldDB" id="A0A1H8HZM3"/>
<keyword evidence="1" id="KW-1133">Transmembrane helix</keyword>
<keyword evidence="3" id="KW-1185">Reference proteome</keyword>
<dbReference type="RefSeq" id="WP_170842010.1">
    <property type="nucleotide sequence ID" value="NZ_FOCF01000009.1"/>
</dbReference>
<gene>
    <name evidence="2" type="ORF">SAMN05192583_3151</name>
</gene>
<dbReference type="Proteomes" id="UP000199206">
    <property type="component" value="Unassembled WGS sequence"/>
</dbReference>
<keyword evidence="1" id="KW-0812">Transmembrane</keyword>
<protein>
    <submittedName>
        <fullName evidence="2">Uncharacterized protein</fullName>
    </submittedName>
</protein>
<dbReference type="EMBL" id="FOCF01000009">
    <property type="protein sequence ID" value="SEN61336.1"/>
    <property type="molecule type" value="Genomic_DNA"/>
</dbReference>
<reference evidence="3" key="1">
    <citation type="submission" date="2016-10" db="EMBL/GenBank/DDBJ databases">
        <authorList>
            <person name="Varghese N."/>
            <person name="Submissions S."/>
        </authorList>
    </citation>
    <scope>NUCLEOTIDE SEQUENCE [LARGE SCALE GENOMIC DNA]</scope>
    <source>
        <strain evidence="3">S6-262</strain>
    </source>
</reference>
<evidence type="ECO:0000313" key="2">
    <source>
        <dbReference type="EMBL" id="SEN61336.1"/>
    </source>
</evidence>
<evidence type="ECO:0000256" key="1">
    <source>
        <dbReference type="SAM" id="Phobius"/>
    </source>
</evidence>
<accession>A0A1H8HZM3</accession>
<proteinExistence type="predicted"/>
<sequence>MERPADIGWKQFSIGLMDILRWPIAAIVIVLLLRAPLDRVLDAFATMLKS</sequence>